<evidence type="ECO:0000313" key="1">
    <source>
        <dbReference type="EMBL" id="KAF5835032.1"/>
    </source>
</evidence>
<dbReference type="Proteomes" id="UP000815325">
    <property type="component" value="Unassembled WGS sequence"/>
</dbReference>
<gene>
    <name evidence="1" type="ORF">DUNSADRAFT_8036</name>
</gene>
<reference evidence="1" key="1">
    <citation type="submission" date="2017-08" db="EMBL/GenBank/DDBJ databases">
        <authorList>
            <person name="Polle J.E."/>
            <person name="Barry K."/>
            <person name="Cushman J."/>
            <person name="Schmutz J."/>
            <person name="Tran D."/>
            <person name="Hathwaick L.T."/>
            <person name="Yim W.C."/>
            <person name="Jenkins J."/>
            <person name="Mckie-Krisberg Z.M."/>
            <person name="Prochnik S."/>
            <person name="Lindquist E."/>
            <person name="Dockter R.B."/>
            <person name="Adam C."/>
            <person name="Molina H."/>
            <person name="Bunkerborg J."/>
            <person name="Jin E."/>
            <person name="Buchheim M."/>
            <person name="Magnuson J."/>
        </authorList>
    </citation>
    <scope>NUCLEOTIDE SEQUENCE</scope>
    <source>
        <strain evidence="1">CCAP 19/18</strain>
    </source>
</reference>
<protein>
    <submittedName>
        <fullName evidence="1">Uncharacterized protein</fullName>
    </submittedName>
</protein>
<organism evidence="1 2">
    <name type="scientific">Dunaliella salina</name>
    <name type="common">Green alga</name>
    <name type="synonym">Protococcus salinus</name>
    <dbReference type="NCBI Taxonomy" id="3046"/>
    <lineage>
        <taxon>Eukaryota</taxon>
        <taxon>Viridiplantae</taxon>
        <taxon>Chlorophyta</taxon>
        <taxon>core chlorophytes</taxon>
        <taxon>Chlorophyceae</taxon>
        <taxon>CS clade</taxon>
        <taxon>Chlamydomonadales</taxon>
        <taxon>Dunaliellaceae</taxon>
        <taxon>Dunaliella</taxon>
    </lineage>
</organism>
<keyword evidence="2" id="KW-1185">Reference proteome</keyword>
<dbReference type="EMBL" id="MU069726">
    <property type="protein sequence ID" value="KAF5835032.1"/>
    <property type="molecule type" value="Genomic_DNA"/>
</dbReference>
<comment type="caution">
    <text evidence="1">The sequence shown here is derived from an EMBL/GenBank/DDBJ whole genome shotgun (WGS) entry which is preliminary data.</text>
</comment>
<proteinExistence type="predicted"/>
<reference evidence="1" key="2">
    <citation type="submission" date="2020-06" db="EMBL/GenBank/DDBJ databases">
        <authorList>
            <consortium name="DOE Joint Genome Institute"/>
            <person name="Calhoun S."/>
            <person name="Polle J.E."/>
            <person name="Mckie-Krisberg Z."/>
            <person name="Prochnik S."/>
            <person name="Neofotis P."/>
            <person name="Yim W.C."/>
            <person name="Hathwaik L.T."/>
            <person name="Jenkins J."/>
            <person name="Molina H."/>
            <person name="Bunkenborg J."/>
            <person name="Grigoriev I.V."/>
            <person name="Barry K."/>
            <person name="Schmutz J."/>
            <person name="Jin E."/>
            <person name="Cushman J.C."/>
            <person name="Magnuson J.K."/>
        </authorList>
    </citation>
    <scope>NUCLEOTIDE SEQUENCE</scope>
    <source>
        <strain evidence="1">CCAP 19/18</strain>
    </source>
</reference>
<name>A0ABQ7GKA1_DUNSA</name>
<dbReference type="EMBL" id="MU069726">
    <property type="protein sequence ID" value="KAF5835031.1"/>
    <property type="molecule type" value="Genomic_DNA"/>
</dbReference>
<evidence type="ECO:0000313" key="2">
    <source>
        <dbReference type="Proteomes" id="UP000815325"/>
    </source>
</evidence>
<accession>A0ABQ7GKA1</accession>
<sequence>MRMTCFGDLPTTALLIVHNTLLDEDNQYAAKFRCSCRAAHEGATLPPLLKVAFPLPPLKHTLSSLARLLHHPSKAKSTSLSVKIDDLNGKDLDDVLECLQAVSDHLTHLDLPVEPYTPSIRTMVSAVCKYLPQVQHLQLQLDRSTEEQDLVALVWLNHGGISIREADVNEGQLSTLVLRRAPGEQPFCFLGTTTPPLDLSLTPTLSHLVLQGPIVQDAKKYPGQTSLVLPPHTKVTIDPGLEGRAPTCWARNITVFDRFSDMPRDAIPDVETYREEDLDQRMLRVWAFTEDLIDFTVERKKNYVSHRGGGYMYRDFPSSSIRAFLEGYLGVSSGNLLPVTSTADVAGCGGRSDKFWDCINMIGISDALLWQVEMYERGLV</sequence>